<organism evidence="4 5">
    <name type="scientific">Enterococcus diestrammenae</name>
    <dbReference type="NCBI Taxonomy" id="1155073"/>
    <lineage>
        <taxon>Bacteria</taxon>
        <taxon>Bacillati</taxon>
        <taxon>Bacillota</taxon>
        <taxon>Bacilli</taxon>
        <taxon>Lactobacillales</taxon>
        <taxon>Enterococcaceae</taxon>
        <taxon>Enterococcus</taxon>
    </lineage>
</organism>
<dbReference type="Proteomes" id="UP001429357">
    <property type="component" value="Unassembled WGS sequence"/>
</dbReference>
<comment type="caution">
    <text evidence="4">The sequence shown here is derived from an EMBL/GenBank/DDBJ whole genome shotgun (WGS) entry which is preliminary data.</text>
</comment>
<sequence length="418" mass="43631">MKKTMVASIIGIVAFLIIMSGIVAGLAGGVSNVSNGEELNCEDSSGTELPGGSSENPTRLEFAKQHRNAYIVAWGKYGFLPSANLIQAIVETGLDPNVPSFGQNHNSGGVKWFDGIKNFDTYKNGWSKSPNEVSSGGSEVGDGTGGAYVWYKDYDAGIIGKAEFLARSTLYLGAVNCTSPSDTFNHIFNGGWATDPGYLLALNSLYTSGGIPSDFLEAMDKEAIEKYGTSPYKGNGGIDLPGIDGDGSDSGSTGIGECDSNSSTGTGTPNGAPVLEIPKEYEGKVSPMPDENTYPGNNYPFGQCTWGAYNRMVQLGTPIEWFSGNGGNGGSWGQSAEAAGYTVEKGKPSVGWAVSFPGGVAGSSVGYGHIAVVEYVNPDGSFLVSETNVINSGSGTRSWRVISKDTGDLAYFIKGKKG</sequence>
<evidence type="ECO:0000313" key="4">
    <source>
        <dbReference type="EMBL" id="MEO1781982.1"/>
    </source>
</evidence>
<dbReference type="SUPFAM" id="SSF54001">
    <property type="entry name" value="Cysteine proteinases"/>
    <property type="match status" value="1"/>
</dbReference>
<proteinExistence type="inferred from homology"/>
<dbReference type="EMBL" id="MAEI02000001">
    <property type="protein sequence ID" value="MEO1781982.1"/>
    <property type="molecule type" value="Genomic_DNA"/>
</dbReference>
<feature type="domain" description="Peptidase C51" evidence="3">
    <location>
        <begin position="279"/>
        <end position="414"/>
    </location>
</feature>
<keyword evidence="5" id="KW-1185">Reference proteome</keyword>
<reference evidence="4 5" key="2">
    <citation type="submission" date="2024-02" db="EMBL/GenBank/DDBJ databases">
        <title>The Genome Sequence of Enterococcus diestrammenae JM9A.</title>
        <authorList>
            <person name="Earl A."/>
            <person name="Manson A."/>
            <person name="Gilmore M."/>
            <person name="Sanders J."/>
            <person name="Shea T."/>
            <person name="Howe W."/>
            <person name="Livny J."/>
            <person name="Cuomo C."/>
            <person name="Neafsey D."/>
            <person name="Birren B."/>
        </authorList>
    </citation>
    <scope>NUCLEOTIDE SEQUENCE [LARGE SCALE GENOMIC DNA]</scope>
    <source>
        <strain evidence="4 5">JM9A</strain>
    </source>
</reference>
<dbReference type="Pfam" id="PF01832">
    <property type="entry name" value="Glucosaminidase"/>
    <property type="match status" value="1"/>
</dbReference>
<protein>
    <recommendedName>
        <fullName evidence="3">Peptidase C51 domain-containing protein</fullName>
    </recommendedName>
</protein>
<reference evidence="5" key="1">
    <citation type="submission" date="2016-06" db="EMBL/GenBank/DDBJ databases">
        <title>Four novel species of enterococci isolated from chicken manure.</title>
        <authorList>
            <person name="Van Tyne D."/>
        </authorList>
    </citation>
    <scope>NUCLEOTIDE SEQUENCE [LARGE SCALE GENOMIC DNA]</scope>
    <source>
        <strain evidence="5">JM9A</strain>
    </source>
</reference>
<evidence type="ECO:0000259" key="3">
    <source>
        <dbReference type="PROSITE" id="PS50911"/>
    </source>
</evidence>
<dbReference type="InterPro" id="IPR002901">
    <property type="entry name" value="MGlyc_endo_b_GlcNAc-like_dom"/>
</dbReference>
<accession>A0ABV0F4K1</accession>
<evidence type="ECO:0000256" key="2">
    <source>
        <dbReference type="SAM" id="MobiDB-lite"/>
    </source>
</evidence>
<feature type="compositionally biased region" description="Low complexity" evidence="2">
    <location>
        <begin position="241"/>
        <end position="256"/>
    </location>
</feature>
<gene>
    <name evidence="4" type="ORF">BAU18_001575</name>
</gene>
<evidence type="ECO:0000256" key="1">
    <source>
        <dbReference type="ARBA" id="ARBA00010266"/>
    </source>
</evidence>
<name>A0ABV0F4K1_9ENTE</name>
<comment type="similarity">
    <text evidence="1">Belongs to the glycosyl hydrolase 73 family.</text>
</comment>
<dbReference type="Gene3D" id="3.90.1720.10">
    <property type="entry name" value="endopeptidase domain like (from Nostoc punctiforme)"/>
    <property type="match status" value="1"/>
</dbReference>
<feature type="region of interest" description="Disordered" evidence="2">
    <location>
        <begin position="241"/>
        <end position="275"/>
    </location>
</feature>
<dbReference type="InterPro" id="IPR007921">
    <property type="entry name" value="CHAP_dom"/>
</dbReference>
<dbReference type="Gene3D" id="1.10.530.10">
    <property type="match status" value="1"/>
</dbReference>
<dbReference type="Pfam" id="PF05257">
    <property type="entry name" value="CHAP"/>
    <property type="match status" value="1"/>
</dbReference>
<dbReference type="RefSeq" id="WP_161869267.1">
    <property type="nucleotide sequence ID" value="NZ_MAEI02000001.1"/>
</dbReference>
<feature type="compositionally biased region" description="Polar residues" evidence="2">
    <location>
        <begin position="259"/>
        <end position="269"/>
    </location>
</feature>
<dbReference type="InterPro" id="IPR038765">
    <property type="entry name" value="Papain-like_cys_pep_sf"/>
</dbReference>
<dbReference type="PROSITE" id="PS50911">
    <property type="entry name" value="CHAP"/>
    <property type="match status" value="1"/>
</dbReference>
<evidence type="ECO:0000313" key="5">
    <source>
        <dbReference type="Proteomes" id="UP001429357"/>
    </source>
</evidence>